<feature type="domain" description="FAD-binding PCMH-type" evidence="3">
    <location>
        <begin position="42"/>
        <end position="242"/>
    </location>
</feature>
<keyword evidence="1" id="KW-0285">Flavoprotein</keyword>
<organism evidence="4 5">
    <name type="scientific">Eilatimonas milleporae</name>
    <dbReference type="NCBI Taxonomy" id="911205"/>
    <lineage>
        <taxon>Bacteria</taxon>
        <taxon>Pseudomonadati</taxon>
        <taxon>Pseudomonadota</taxon>
        <taxon>Alphaproteobacteria</taxon>
        <taxon>Kordiimonadales</taxon>
        <taxon>Kordiimonadaceae</taxon>
        <taxon>Eilatimonas</taxon>
    </lineage>
</organism>
<keyword evidence="2" id="KW-0274">FAD</keyword>
<dbReference type="GO" id="GO:0016899">
    <property type="term" value="F:oxidoreductase activity, acting on the CH-OH group of donors, oxygen as acceptor"/>
    <property type="evidence" value="ECO:0007669"/>
    <property type="project" value="InterPro"/>
</dbReference>
<dbReference type="Proteomes" id="UP000271227">
    <property type="component" value="Unassembled WGS sequence"/>
</dbReference>
<dbReference type="SUPFAM" id="SSF56176">
    <property type="entry name" value="FAD-binding/transporter-associated domain-like"/>
    <property type="match status" value="1"/>
</dbReference>
<dbReference type="Pfam" id="PF01565">
    <property type="entry name" value="FAD_binding_4"/>
    <property type="match status" value="1"/>
</dbReference>
<evidence type="ECO:0000259" key="3">
    <source>
        <dbReference type="PROSITE" id="PS51387"/>
    </source>
</evidence>
<dbReference type="InterPro" id="IPR016166">
    <property type="entry name" value="FAD-bd_PCMH"/>
</dbReference>
<accession>A0A3M0CWZ6</accession>
<evidence type="ECO:0000313" key="5">
    <source>
        <dbReference type="Proteomes" id="UP000271227"/>
    </source>
</evidence>
<dbReference type="PANTHER" id="PTHR43762">
    <property type="entry name" value="L-GULONOLACTONE OXIDASE"/>
    <property type="match status" value="1"/>
</dbReference>
<evidence type="ECO:0000256" key="2">
    <source>
        <dbReference type="ARBA" id="ARBA00022827"/>
    </source>
</evidence>
<dbReference type="InterPro" id="IPR006094">
    <property type="entry name" value="Oxid_FAD_bind_N"/>
</dbReference>
<name>A0A3M0CWZ6_9PROT</name>
<dbReference type="InterPro" id="IPR010031">
    <property type="entry name" value="FAD_lactone_oxidase-like"/>
</dbReference>
<dbReference type="Gene3D" id="3.30.465.10">
    <property type="match status" value="1"/>
</dbReference>
<dbReference type="PANTHER" id="PTHR43762:SF1">
    <property type="entry name" value="D-ARABINONO-1,4-LACTONE OXIDASE"/>
    <property type="match status" value="1"/>
</dbReference>
<dbReference type="AlphaFoldDB" id="A0A3M0CWZ6"/>
<comment type="caution">
    <text evidence="4">The sequence shown here is derived from an EMBL/GenBank/DDBJ whole genome shotgun (WGS) entry which is preliminary data.</text>
</comment>
<reference evidence="4 5" key="1">
    <citation type="submission" date="2018-10" db="EMBL/GenBank/DDBJ databases">
        <title>Genomic Encyclopedia of Archaeal and Bacterial Type Strains, Phase II (KMG-II): from individual species to whole genera.</title>
        <authorList>
            <person name="Goeker M."/>
        </authorList>
    </citation>
    <scope>NUCLEOTIDE SEQUENCE [LARGE SCALE GENOMIC DNA]</scope>
    <source>
        <strain evidence="4 5">DSM 25217</strain>
    </source>
</reference>
<keyword evidence="5" id="KW-1185">Reference proteome</keyword>
<dbReference type="InterPro" id="IPR016167">
    <property type="entry name" value="FAD-bd_PCMH_sub1"/>
</dbReference>
<dbReference type="PROSITE" id="PS51387">
    <property type="entry name" value="FAD_PCMH"/>
    <property type="match status" value="1"/>
</dbReference>
<evidence type="ECO:0000256" key="1">
    <source>
        <dbReference type="ARBA" id="ARBA00022630"/>
    </source>
</evidence>
<dbReference type="InterPro" id="IPR036318">
    <property type="entry name" value="FAD-bd_PCMH-like_sf"/>
</dbReference>
<dbReference type="RefSeq" id="WP_170163563.1">
    <property type="nucleotide sequence ID" value="NZ_REFR01000009.1"/>
</dbReference>
<dbReference type="InterPro" id="IPR016169">
    <property type="entry name" value="FAD-bd_PCMH_sub2"/>
</dbReference>
<dbReference type="EMBL" id="REFR01000009">
    <property type="protein sequence ID" value="RMB11989.1"/>
    <property type="molecule type" value="Genomic_DNA"/>
</dbReference>
<gene>
    <name evidence="4" type="ORF">BXY39_0478</name>
</gene>
<sequence>MPVDHALVRALPDTVRSRDLDDWVNWPRNIRQPIDAYFDIANESRAPSLSGYRKTARAIQTLLRLAVNRGRAVRPFGGGWSFSDIAVVPDWMVDTSYLNWIFHVKPEDRTDMYATDGQELFLVQCGTKISQVNRVIERKFRRSFNTTGASNGQSIVGACATGTHGSALGQGGIQNHVVGIHVITGPHNSVWLERASDPATVDDFAARLGADLVRDDAVFNAVLVSLGGMGFIASMMIKTVPIFMLERHRDWLPFDDAFKTVLDTLDFTGVDLPGQTMGQQPYFFLPVINPFDTDEVSVAVQYRRDFDPAHPINYRLDLRRGPGYELLGAIGGLTNAVPRTTPKLVTALTRKQLRPQPESGKSPKTGTWGEMFDFTTPRTNSLGAGIGVALGQVYRTLELLIDEQRSGTPAPVVFACRYVWPTGATLEFTRFDPTCVIDIDGVATRYTDAFLTRAWARLDREGIDYTQHWGKIGNYDPVTVRRQYGDARVDAWRVTRAALLDTSEKKALFASTFLERAGLA</sequence>
<proteinExistence type="predicted"/>
<dbReference type="InParanoid" id="A0A3M0CWZ6"/>
<dbReference type="GO" id="GO:0071949">
    <property type="term" value="F:FAD binding"/>
    <property type="evidence" value="ECO:0007669"/>
    <property type="project" value="InterPro"/>
</dbReference>
<evidence type="ECO:0000313" key="4">
    <source>
        <dbReference type="EMBL" id="RMB11989.1"/>
    </source>
</evidence>
<dbReference type="Gene3D" id="3.30.43.10">
    <property type="entry name" value="Uridine Diphospho-n-acetylenolpyruvylglucosamine Reductase, domain 2"/>
    <property type="match status" value="1"/>
</dbReference>
<protein>
    <submittedName>
        <fullName evidence="4">FAD binding domain-containing protein</fullName>
    </submittedName>
</protein>